<name>A0A0F9IR75_9ZZZZ</name>
<dbReference type="InterPro" id="IPR056238">
    <property type="entry name" value="YunG-like"/>
</dbReference>
<dbReference type="EMBL" id="LAZR01013333">
    <property type="protein sequence ID" value="KKM22434.1"/>
    <property type="molecule type" value="Genomic_DNA"/>
</dbReference>
<organism evidence="1">
    <name type="scientific">marine sediment metagenome</name>
    <dbReference type="NCBI Taxonomy" id="412755"/>
    <lineage>
        <taxon>unclassified sequences</taxon>
        <taxon>metagenomes</taxon>
        <taxon>ecological metagenomes</taxon>
    </lineage>
</organism>
<proteinExistence type="predicted"/>
<comment type="caution">
    <text evidence="1">The sequence shown here is derived from an EMBL/GenBank/DDBJ whole genome shotgun (WGS) entry which is preliminary data.</text>
</comment>
<reference evidence="1" key="1">
    <citation type="journal article" date="2015" name="Nature">
        <title>Complex archaea that bridge the gap between prokaryotes and eukaryotes.</title>
        <authorList>
            <person name="Spang A."/>
            <person name="Saw J.H."/>
            <person name="Jorgensen S.L."/>
            <person name="Zaremba-Niedzwiedzka K."/>
            <person name="Martijn J."/>
            <person name="Lind A.E."/>
            <person name="van Eijk R."/>
            <person name="Schleper C."/>
            <person name="Guy L."/>
            <person name="Ettema T.J."/>
        </authorList>
    </citation>
    <scope>NUCLEOTIDE SEQUENCE</scope>
</reference>
<dbReference type="AlphaFoldDB" id="A0A0F9IR75"/>
<dbReference type="Pfam" id="PF24585">
    <property type="entry name" value="YunG"/>
    <property type="match status" value="1"/>
</dbReference>
<accession>A0A0F9IR75</accession>
<gene>
    <name evidence="1" type="ORF">LCGC14_1625420</name>
</gene>
<evidence type="ECO:0000313" key="1">
    <source>
        <dbReference type="EMBL" id="KKM22434.1"/>
    </source>
</evidence>
<protein>
    <submittedName>
        <fullName evidence="1">Uncharacterized protein</fullName>
    </submittedName>
</protein>
<sequence>MNWTRASEFGKKTRLPLGNFLDRLREAWCAETSYAPKEWTGENPAWGQCAATALAIMGEFGGEIRSSRAIPLGTGDPIPHYYNVLGNGAVLDLTWQQFPKGYLPSQSRKRTPAGKDVRGRAALLLTRIGARVA</sequence>